<dbReference type="GO" id="GO:0003677">
    <property type="term" value="F:DNA binding"/>
    <property type="evidence" value="ECO:0007669"/>
    <property type="project" value="UniProtKB-KW"/>
</dbReference>
<keyword evidence="2" id="KW-0240">DNA-directed RNA polymerase</keyword>
<dbReference type="PROSITE" id="PS50044">
    <property type="entry name" value="SIGMA54_3"/>
    <property type="match status" value="1"/>
</dbReference>
<evidence type="ECO:0000256" key="5">
    <source>
        <dbReference type="ARBA" id="ARBA00023015"/>
    </source>
</evidence>
<dbReference type="PROSITE" id="PS00718">
    <property type="entry name" value="SIGMA54_2"/>
    <property type="match status" value="1"/>
</dbReference>
<evidence type="ECO:0000256" key="4">
    <source>
        <dbReference type="ARBA" id="ARBA00022695"/>
    </source>
</evidence>
<keyword evidence="8" id="KW-0804">Transcription</keyword>
<dbReference type="PIRSF" id="PIRSF000774">
    <property type="entry name" value="RpoN"/>
    <property type="match status" value="1"/>
</dbReference>
<dbReference type="InterPro" id="IPR038709">
    <property type="entry name" value="RpoN_core-bd_sf"/>
</dbReference>
<proteinExistence type="inferred from homology"/>
<sequence length="457" mass="53121">MNMNFGLSLTQEQKLIMTQQMQLSIKLLQMSTYELQQYVEKEVQENPVLDSQNIHKEDKGIEDINYKKLIKHLEDNGNEYGSYSNYNKEEETSPFNFISNEKSLKEYLQEQIIELNENKYIKSICIYIIENIDDKGYLSVNDEEISEELKVPLDSIKEAIDIVQSLEPDGIGARNLKECLKIQLKKKSINNSKICEIIDNYLPLVAENRYNVISKKLGISIKKAQEYGDVIKTLQPKPSRGFYTGDEVKYIVPDAYIKKIDNEYYIIMNEELLPKLTVNNLYKEIVLNDTDENAVEFVKEKLNSAIFLIKSIENRKSTIYRVLEKILEIQRDYFDFGIEFLKPMTLREIADSLGMHESTISRAIRDKYINTNRGTILIKDLFTTGITANNSTGEDISVEFIKKEIKELIDKEDKKKPISDQIICNILNNKGIQISRRTVAKYREELGIQSSKCRKRF</sequence>
<dbReference type="InterPro" id="IPR007046">
    <property type="entry name" value="RNA_pol_sigma_54_core-bd"/>
</dbReference>
<evidence type="ECO:0000313" key="12">
    <source>
        <dbReference type="Proteomes" id="UP000032250"/>
    </source>
</evidence>
<dbReference type="EMBL" id="JXSU01000006">
    <property type="protein sequence ID" value="KIS25216.1"/>
    <property type="molecule type" value="Genomic_DNA"/>
</dbReference>
<dbReference type="SUPFAM" id="SSF46785">
    <property type="entry name" value="Winged helix' DNA-binding domain"/>
    <property type="match status" value="1"/>
</dbReference>
<evidence type="ECO:0000256" key="3">
    <source>
        <dbReference type="ARBA" id="ARBA00022679"/>
    </source>
</evidence>
<dbReference type="Proteomes" id="UP000032250">
    <property type="component" value="Unassembled WGS sequence"/>
</dbReference>
<keyword evidence="5" id="KW-0805">Transcription regulation</keyword>
<dbReference type="NCBIfam" id="TIGR02395">
    <property type="entry name" value="rpoN_sigma"/>
    <property type="match status" value="1"/>
</dbReference>
<dbReference type="InterPro" id="IPR000394">
    <property type="entry name" value="RNA_pol_sigma_54"/>
</dbReference>
<feature type="domain" description="RNA polymerase sigma factor 54 core-binding" evidence="10">
    <location>
        <begin position="96"/>
        <end position="282"/>
    </location>
</feature>
<dbReference type="PROSITE" id="PS00717">
    <property type="entry name" value="SIGMA54_1"/>
    <property type="match status" value="1"/>
</dbReference>
<name>A0A0D1C2C7_CLOBO</name>
<keyword evidence="6" id="KW-0731">Sigma factor</keyword>
<evidence type="ECO:0000256" key="2">
    <source>
        <dbReference type="ARBA" id="ARBA00022478"/>
    </source>
</evidence>
<dbReference type="GO" id="GO:0006352">
    <property type="term" value="P:DNA-templated transcription initiation"/>
    <property type="evidence" value="ECO:0007669"/>
    <property type="project" value="InterPro"/>
</dbReference>
<dbReference type="InterPro" id="IPR036390">
    <property type="entry name" value="WH_DNA-bd_sf"/>
</dbReference>
<keyword evidence="3" id="KW-0808">Transferase</keyword>
<dbReference type="Gene3D" id="1.10.10.1330">
    <property type="entry name" value="RNA polymerase sigma-54 factor, core-binding domain"/>
    <property type="match status" value="1"/>
</dbReference>
<evidence type="ECO:0000259" key="9">
    <source>
        <dbReference type="Pfam" id="PF04552"/>
    </source>
</evidence>
<dbReference type="PANTHER" id="PTHR32248">
    <property type="entry name" value="RNA POLYMERASE SIGMA-54 FACTOR"/>
    <property type="match status" value="1"/>
</dbReference>
<accession>A0A0D1C2C7</accession>
<organism evidence="11 12">
    <name type="scientific">Clostridium botulinum B2 450</name>
    <dbReference type="NCBI Taxonomy" id="1379739"/>
    <lineage>
        <taxon>Bacteria</taxon>
        <taxon>Bacillati</taxon>
        <taxon>Bacillota</taxon>
        <taxon>Clostridia</taxon>
        <taxon>Eubacteriales</taxon>
        <taxon>Clostridiaceae</taxon>
        <taxon>Clostridium</taxon>
    </lineage>
</organism>
<dbReference type="AlphaFoldDB" id="A0A0D1C2C7"/>
<dbReference type="GO" id="GO:0016779">
    <property type="term" value="F:nucleotidyltransferase activity"/>
    <property type="evidence" value="ECO:0007669"/>
    <property type="project" value="UniProtKB-KW"/>
</dbReference>
<dbReference type="HOGENOM" id="CLU_020569_1_1_9"/>
<dbReference type="PRINTS" id="PR00045">
    <property type="entry name" value="SIGMA54FCT"/>
</dbReference>
<dbReference type="OrthoDB" id="9814402at2"/>
<evidence type="ECO:0000256" key="1">
    <source>
        <dbReference type="ARBA" id="ARBA00008798"/>
    </source>
</evidence>
<dbReference type="GO" id="GO:0001216">
    <property type="term" value="F:DNA-binding transcription activator activity"/>
    <property type="evidence" value="ECO:0007669"/>
    <property type="project" value="InterPro"/>
</dbReference>
<dbReference type="InterPro" id="IPR007634">
    <property type="entry name" value="RNA_pol_sigma_54_DNA-bd"/>
</dbReference>
<feature type="domain" description="RNA polymerase sigma factor 54 DNA-binding" evidence="9">
    <location>
        <begin position="296"/>
        <end position="456"/>
    </location>
</feature>
<evidence type="ECO:0000313" key="11">
    <source>
        <dbReference type="EMBL" id="KIS25216.1"/>
    </source>
</evidence>
<dbReference type="Pfam" id="PF04963">
    <property type="entry name" value="Sigma54_CBD"/>
    <property type="match status" value="1"/>
</dbReference>
<comment type="similarity">
    <text evidence="1">Belongs to the sigma-54 factor family.</text>
</comment>
<evidence type="ECO:0000256" key="6">
    <source>
        <dbReference type="ARBA" id="ARBA00023082"/>
    </source>
</evidence>
<dbReference type="PANTHER" id="PTHR32248:SF4">
    <property type="entry name" value="RNA POLYMERASE SIGMA-54 FACTOR"/>
    <property type="match status" value="1"/>
</dbReference>
<keyword evidence="4" id="KW-0548">Nucleotidyltransferase</keyword>
<dbReference type="Pfam" id="PF04552">
    <property type="entry name" value="Sigma54_DBD"/>
    <property type="match status" value="1"/>
</dbReference>
<dbReference type="PATRIC" id="fig|1379739.3.peg.527"/>
<reference evidence="11 12" key="1">
    <citation type="submission" date="2014-06" db="EMBL/GenBank/DDBJ databases">
        <title>Genome characterization of distinct group I Clostridium botulinum lineages.</title>
        <authorList>
            <person name="Giordani F."/>
            <person name="Anselmo A."/>
            <person name="Fillo S."/>
            <person name="Palozzi A.M."/>
            <person name="Fortunato A."/>
            <person name="Gentile B."/>
            <person name="Ciammaruconi A."/>
            <person name="Anniballi F."/>
            <person name="De Medici D."/>
            <person name="Lista F."/>
        </authorList>
    </citation>
    <scope>NUCLEOTIDE SEQUENCE [LARGE SCALE GENOMIC DNA]</scope>
    <source>
        <strain evidence="11 12">B2 450</strain>
    </source>
</reference>
<protein>
    <submittedName>
        <fullName evidence="11">RNA polymerase sigma54 factor</fullName>
    </submittedName>
</protein>
<keyword evidence="7" id="KW-0238">DNA-binding</keyword>
<evidence type="ECO:0000256" key="7">
    <source>
        <dbReference type="ARBA" id="ARBA00023125"/>
    </source>
</evidence>
<dbReference type="Pfam" id="PF00309">
    <property type="entry name" value="Sigma54_AID"/>
    <property type="match status" value="1"/>
</dbReference>
<evidence type="ECO:0000256" key="8">
    <source>
        <dbReference type="ARBA" id="ARBA00023163"/>
    </source>
</evidence>
<gene>
    <name evidence="11" type="ORF">N495_01145</name>
</gene>
<dbReference type="Gene3D" id="1.10.10.60">
    <property type="entry name" value="Homeodomain-like"/>
    <property type="match status" value="1"/>
</dbReference>
<dbReference type="GO" id="GO:0000428">
    <property type="term" value="C:DNA-directed RNA polymerase complex"/>
    <property type="evidence" value="ECO:0007669"/>
    <property type="project" value="UniProtKB-KW"/>
</dbReference>
<dbReference type="GO" id="GO:0016987">
    <property type="term" value="F:sigma factor activity"/>
    <property type="evidence" value="ECO:0007669"/>
    <property type="project" value="UniProtKB-KW"/>
</dbReference>
<evidence type="ECO:0000259" key="10">
    <source>
        <dbReference type="Pfam" id="PF04963"/>
    </source>
</evidence>
<comment type="caution">
    <text evidence="11">The sequence shown here is derived from an EMBL/GenBank/DDBJ whole genome shotgun (WGS) entry which is preliminary data.</text>
</comment>